<evidence type="ECO:0000259" key="1">
    <source>
        <dbReference type="PROSITE" id="PS51332"/>
    </source>
</evidence>
<protein>
    <recommendedName>
        <fullName evidence="1">B12-binding domain-containing protein</fullName>
    </recommendedName>
</protein>
<dbReference type="InterPro" id="IPR036594">
    <property type="entry name" value="Meth_synthase_dom"/>
</dbReference>
<reference evidence="2 3" key="1">
    <citation type="submission" date="2017-07" db="EMBL/GenBank/DDBJ databases">
        <title>Draft Genome Sequences of Select Purple Nonsulfur Bacteria.</title>
        <authorList>
            <person name="Lasarre B."/>
            <person name="Mckinlay J.B."/>
        </authorList>
    </citation>
    <scope>NUCLEOTIDE SEQUENCE [LARGE SCALE GENOMIC DNA]</scope>
    <source>
        <strain evidence="2 3">DSM 11290</strain>
    </source>
</reference>
<dbReference type="RefSeq" id="WP_111433987.1">
    <property type="nucleotide sequence ID" value="NZ_JACIGG010000008.1"/>
</dbReference>
<keyword evidence="3" id="KW-1185">Reference proteome</keyword>
<dbReference type="OrthoDB" id="5498228at2"/>
<dbReference type="Gene3D" id="1.10.1240.10">
    <property type="entry name" value="Methionine synthase domain"/>
    <property type="match status" value="1"/>
</dbReference>
<comment type="caution">
    <text evidence="2">The sequence shown here is derived from an EMBL/GenBank/DDBJ whole genome shotgun (WGS) entry which is preliminary data.</text>
</comment>
<dbReference type="Gene3D" id="3.40.50.280">
    <property type="entry name" value="Cobalamin-binding domain"/>
    <property type="match status" value="1"/>
</dbReference>
<dbReference type="Pfam" id="PF02310">
    <property type="entry name" value="B12-binding"/>
    <property type="match status" value="1"/>
</dbReference>
<feature type="domain" description="B12-binding" evidence="1">
    <location>
        <begin position="160"/>
        <end position="285"/>
    </location>
</feature>
<dbReference type="InterPro" id="IPR036724">
    <property type="entry name" value="Cobalamin-bd_sf"/>
</dbReference>
<dbReference type="AlphaFoldDB" id="A0A327JQG5"/>
<dbReference type="GO" id="GO:0031419">
    <property type="term" value="F:cobalamin binding"/>
    <property type="evidence" value="ECO:0007669"/>
    <property type="project" value="InterPro"/>
</dbReference>
<name>A0A327JQG5_9HYPH</name>
<evidence type="ECO:0000313" key="3">
    <source>
        <dbReference type="Proteomes" id="UP000249299"/>
    </source>
</evidence>
<dbReference type="Proteomes" id="UP000249299">
    <property type="component" value="Unassembled WGS sequence"/>
</dbReference>
<dbReference type="PROSITE" id="PS51332">
    <property type="entry name" value="B12_BINDING"/>
    <property type="match status" value="1"/>
</dbReference>
<evidence type="ECO:0000313" key="2">
    <source>
        <dbReference type="EMBL" id="RAI27816.1"/>
    </source>
</evidence>
<organism evidence="2 3">
    <name type="scientific">Rhodobium orientis</name>
    <dbReference type="NCBI Taxonomy" id="34017"/>
    <lineage>
        <taxon>Bacteria</taxon>
        <taxon>Pseudomonadati</taxon>
        <taxon>Pseudomonadota</taxon>
        <taxon>Alphaproteobacteria</taxon>
        <taxon>Hyphomicrobiales</taxon>
        <taxon>Rhodobiaceae</taxon>
        <taxon>Rhodobium</taxon>
    </lineage>
</organism>
<gene>
    <name evidence="2" type="ORF">CH339_08840</name>
</gene>
<sequence>MSAGEFADTDMTRDAVQRAVWRNAMDCARAGDGMTDVLEEIVERQILPRLITAGKAAGRSDAGDAEMVIGEDDIDVLIRLLMDGRADACCDFVHHVFHTGVSLQSIYLDLLAPAAQRLGPLWLDDDIDFVDVSMALAKLQTLILKVARCEAINPALPDPDRRILLARARGEQHAFGLMMVAEFFRLGGWQVYGGTDLESGHELNRAVGERAYSVVGLTAGSRCKAVELADDIKALRKNSRNPGLKVLVGGAAFCIDPELAREIGADFTACEGIDAVERAEACLAG</sequence>
<accession>A0A327JQG5</accession>
<dbReference type="GO" id="GO:0046872">
    <property type="term" value="F:metal ion binding"/>
    <property type="evidence" value="ECO:0007669"/>
    <property type="project" value="InterPro"/>
</dbReference>
<dbReference type="SUPFAM" id="SSF52242">
    <property type="entry name" value="Cobalamin (vitamin B12)-binding domain"/>
    <property type="match status" value="1"/>
</dbReference>
<proteinExistence type="predicted"/>
<dbReference type="InterPro" id="IPR006158">
    <property type="entry name" value="Cobalamin-bd"/>
</dbReference>
<dbReference type="EMBL" id="NPEV01000014">
    <property type="protein sequence ID" value="RAI27816.1"/>
    <property type="molecule type" value="Genomic_DNA"/>
</dbReference>